<dbReference type="PANTHER" id="PTHR30308:SF2">
    <property type="entry name" value="SSRA-BINDING PROTEIN"/>
    <property type="match status" value="1"/>
</dbReference>
<dbReference type="Pfam" id="PF01668">
    <property type="entry name" value="SmpB"/>
    <property type="match status" value="1"/>
</dbReference>
<dbReference type="InterPro" id="IPR020081">
    <property type="entry name" value="SsrA-bd_prot_CS"/>
</dbReference>
<dbReference type="NCBIfam" id="TIGR00086">
    <property type="entry name" value="smpB"/>
    <property type="match status" value="1"/>
</dbReference>
<dbReference type="PROSITE" id="PS01317">
    <property type="entry name" value="SSRP"/>
    <property type="match status" value="1"/>
</dbReference>
<proteinExistence type="inferred from homology"/>
<keyword evidence="5" id="KW-1185">Reference proteome</keyword>
<name>A0ABW1XKK6_9ALTE</name>
<dbReference type="RefSeq" id="WP_131256573.1">
    <property type="nucleotide sequence ID" value="NZ_JBHSUS010000001.1"/>
</dbReference>
<evidence type="ECO:0000256" key="3">
    <source>
        <dbReference type="HAMAP-Rule" id="MF_00023"/>
    </source>
</evidence>
<dbReference type="Gene3D" id="2.40.280.10">
    <property type="match status" value="1"/>
</dbReference>
<evidence type="ECO:0000256" key="1">
    <source>
        <dbReference type="ARBA" id="ARBA00022490"/>
    </source>
</evidence>
<dbReference type="InterPro" id="IPR000037">
    <property type="entry name" value="SsrA-bd_prot"/>
</dbReference>
<gene>
    <name evidence="3 4" type="primary">smpB</name>
    <name evidence="4" type="ORF">ACFP85_05925</name>
</gene>
<dbReference type="SUPFAM" id="SSF74982">
    <property type="entry name" value="Small protein B (SmpB)"/>
    <property type="match status" value="1"/>
</dbReference>
<protein>
    <recommendedName>
        <fullName evidence="3">SsrA-binding protein</fullName>
    </recommendedName>
    <alternativeName>
        <fullName evidence="3">Small protein B</fullName>
    </alternativeName>
</protein>
<dbReference type="EMBL" id="JBHSUS010000001">
    <property type="protein sequence ID" value="MFC6439682.1"/>
    <property type="molecule type" value="Genomic_DNA"/>
</dbReference>
<keyword evidence="1 3" id="KW-0963">Cytoplasm</keyword>
<dbReference type="Proteomes" id="UP001596364">
    <property type="component" value="Unassembled WGS sequence"/>
</dbReference>
<comment type="function">
    <text evidence="3">Required for rescue of stalled ribosomes mediated by trans-translation. Binds to transfer-messenger RNA (tmRNA), required for stable association of tmRNA with ribosomes. tmRNA and SmpB together mimic tRNA shape, replacing the anticodon stem-loop with SmpB. tmRNA is encoded by the ssrA gene; the 2 termini fold to resemble tRNA(Ala) and it encodes a 'tag peptide', a short internal open reading frame. During trans-translation Ala-aminoacylated tmRNA acts like a tRNA, entering the A-site of stalled ribosomes, displacing the stalled mRNA. The ribosome then switches to translate the ORF on the tmRNA; the nascent peptide is terminated with the 'tag peptide' encoded by the tmRNA and targeted for degradation. The ribosome is freed to recommence translation, which seems to be the essential function of trans-translation.</text>
</comment>
<dbReference type="HAMAP" id="MF_00023">
    <property type="entry name" value="SmpB"/>
    <property type="match status" value="1"/>
</dbReference>
<comment type="caution">
    <text evidence="4">The sequence shown here is derived from an EMBL/GenBank/DDBJ whole genome shotgun (WGS) entry which is preliminary data.</text>
</comment>
<comment type="subcellular location">
    <subcellularLocation>
        <location evidence="3">Cytoplasm</location>
    </subcellularLocation>
    <text evidence="3">The tmRNA-SmpB complex associates with stalled 70S ribosomes.</text>
</comment>
<evidence type="ECO:0000256" key="2">
    <source>
        <dbReference type="ARBA" id="ARBA00022884"/>
    </source>
</evidence>
<accession>A0ABW1XKK6</accession>
<comment type="similarity">
    <text evidence="3">Belongs to the SmpB family.</text>
</comment>
<dbReference type="CDD" id="cd09294">
    <property type="entry name" value="SmpB"/>
    <property type="match status" value="1"/>
</dbReference>
<dbReference type="NCBIfam" id="NF003843">
    <property type="entry name" value="PRK05422.1"/>
    <property type="match status" value="1"/>
</dbReference>
<dbReference type="InterPro" id="IPR023620">
    <property type="entry name" value="SmpB"/>
</dbReference>
<organism evidence="4 5">
    <name type="scientific">Pseudobowmanella zhangzhouensis</name>
    <dbReference type="NCBI Taxonomy" id="1537679"/>
    <lineage>
        <taxon>Bacteria</taxon>
        <taxon>Pseudomonadati</taxon>
        <taxon>Pseudomonadota</taxon>
        <taxon>Gammaproteobacteria</taxon>
        <taxon>Alteromonadales</taxon>
        <taxon>Alteromonadaceae</taxon>
    </lineage>
</organism>
<keyword evidence="2 3" id="KW-0694">RNA-binding</keyword>
<sequence length="161" mass="18667">MSKSNKNKANSTGTIALNKKARHEFHLYDKFEAGIALQGWEIKSIRAGKVNITDTYVILQNGEAYLIGCKIQPLNQASSHVFCDVERSRKLLLNKRELDRLIGGRDREGMTIVATAMYWKKCWVKLECYLAKGKKEHDKRDTVKDRDWAREKERLMKHTAR</sequence>
<evidence type="ECO:0000313" key="4">
    <source>
        <dbReference type="EMBL" id="MFC6439682.1"/>
    </source>
</evidence>
<reference evidence="5" key="1">
    <citation type="journal article" date="2019" name="Int. J. Syst. Evol. Microbiol.">
        <title>The Global Catalogue of Microorganisms (GCM) 10K type strain sequencing project: providing services to taxonomists for standard genome sequencing and annotation.</title>
        <authorList>
            <consortium name="The Broad Institute Genomics Platform"/>
            <consortium name="The Broad Institute Genome Sequencing Center for Infectious Disease"/>
            <person name="Wu L."/>
            <person name="Ma J."/>
        </authorList>
    </citation>
    <scope>NUCLEOTIDE SEQUENCE [LARGE SCALE GENOMIC DNA]</scope>
    <source>
        <strain evidence="5">CGMCC 1.16031</strain>
    </source>
</reference>
<evidence type="ECO:0000313" key="5">
    <source>
        <dbReference type="Proteomes" id="UP001596364"/>
    </source>
</evidence>
<dbReference type="PANTHER" id="PTHR30308">
    <property type="entry name" value="TMRNA-BINDING COMPONENT OF TRANS-TRANSLATION TAGGING COMPLEX"/>
    <property type="match status" value="1"/>
</dbReference>